<name>A0A1V9ZTG9_ACHHY</name>
<proteinExistence type="predicted"/>
<dbReference type="EMBL" id="JNBR01000010">
    <property type="protein sequence ID" value="OQS01322.1"/>
    <property type="molecule type" value="Genomic_DNA"/>
</dbReference>
<gene>
    <name evidence="1" type="ORF">ACHHYP_01338</name>
</gene>
<keyword evidence="2" id="KW-1185">Reference proteome</keyword>
<dbReference type="Proteomes" id="UP000243579">
    <property type="component" value="Unassembled WGS sequence"/>
</dbReference>
<reference evidence="1 2" key="1">
    <citation type="journal article" date="2014" name="Genome Biol. Evol.">
        <title>The secreted proteins of Achlya hypogyna and Thraustotheca clavata identify the ancestral oomycete secretome and reveal gene acquisitions by horizontal gene transfer.</title>
        <authorList>
            <person name="Misner I."/>
            <person name="Blouin N."/>
            <person name="Leonard G."/>
            <person name="Richards T.A."/>
            <person name="Lane C.E."/>
        </authorList>
    </citation>
    <scope>NUCLEOTIDE SEQUENCE [LARGE SCALE GENOMIC DNA]</scope>
    <source>
        <strain evidence="1 2">ATCC 48635</strain>
    </source>
</reference>
<comment type="caution">
    <text evidence="1">The sequence shown here is derived from an EMBL/GenBank/DDBJ whole genome shotgun (WGS) entry which is preliminary data.</text>
</comment>
<evidence type="ECO:0000313" key="1">
    <source>
        <dbReference type="EMBL" id="OQS01322.1"/>
    </source>
</evidence>
<dbReference type="OrthoDB" id="10343699at2759"/>
<evidence type="ECO:0000313" key="2">
    <source>
        <dbReference type="Proteomes" id="UP000243579"/>
    </source>
</evidence>
<accession>A0A1V9ZTG9</accession>
<protein>
    <submittedName>
        <fullName evidence="1">Uncharacterized protein</fullName>
    </submittedName>
</protein>
<dbReference type="AlphaFoldDB" id="A0A1V9ZTG9"/>
<organism evidence="1 2">
    <name type="scientific">Achlya hypogyna</name>
    <name type="common">Oomycete</name>
    <name type="synonym">Protoachlya hypogyna</name>
    <dbReference type="NCBI Taxonomy" id="1202772"/>
    <lineage>
        <taxon>Eukaryota</taxon>
        <taxon>Sar</taxon>
        <taxon>Stramenopiles</taxon>
        <taxon>Oomycota</taxon>
        <taxon>Saprolegniomycetes</taxon>
        <taxon>Saprolegniales</taxon>
        <taxon>Achlyaceae</taxon>
        <taxon>Achlya</taxon>
    </lineage>
</organism>
<sequence length="217" mass="23902">MRRQLKLRLAASIDTKLPFLDTTAERVVIETLALVLTAALAPGHTLDDVLATGQATTHALSVLIRAALGLLDERELLQRIEFSLMVRVVNFSIPVPFSAGLAPTLVEELLAVTEEAIEVALAEYLEAPEATPFIPLLEAHLVTLLVQRNARHPPATAESLPLRIERALLSAVVSTYFRHGADPRKVETTLALFVQHRRQRRLSHSRSLYITRTAVSA</sequence>